<comment type="similarity">
    <text evidence="1 2">Belongs to the enoyl-CoA hydratase/isomerase family.</text>
</comment>
<dbReference type="InterPro" id="IPR014748">
    <property type="entry name" value="Enoyl-CoA_hydra_C"/>
</dbReference>
<protein>
    <submittedName>
        <fullName evidence="3">Enoyl-CoA hydratase</fullName>
    </submittedName>
</protein>
<reference evidence="3 4" key="1">
    <citation type="submission" date="2017-05" db="EMBL/GenBank/DDBJ databases">
        <title>Complete and WGS of Bordetella genogroups.</title>
        <authorList>
            <person name="Spilker T."/>
            <person name="LiPuma J."/>
        </authorList>
    </citation>
    <scope>NUCLEOTIDE SEQUENCE [LARGE SCALE GENOMIC DNA]</scope>
    <source>
        <strain evidence="3 4">AU10456</strain>
    </source>
</reference>
<dbReference type="InterPro" id="IPR018376">
    <property type="entry name" value="Enoyl-CoA_hyd/isom_CS"/>
</dbReference>
<accession>A0A261TVX2</accession>
<dbReference type="EMBL" id="NEVP01000004">
    <property type="protein sequence ID" value="OZI53555.1"/>
    <property type="molecule type" value="Genomic_DNA"/>
</dbReference>
<dbReference type="InterPro" id="IPR051053">
    <property type="entry name" value="ECH/Chromodomain_protein"/>
</dbReference>
<name>A0A261TVX2_9BORD</name>
<evidence type="ECO:0000313" key="4">
    <source>
        <dbReference type="Proteomes" id="UP000216913"/>
    </source>
</evidence>
<dbReference type="OrthoDB" id="9777711at2"/>
<comment type="caution">
    <text evidence="3">The sequence shown here is derived from an EMBL/GenBank/DDBJ whole genome shotgun (WGS) entry which is preliminary data.</text>
</comment>
<dbReference type="PANTHER" id="PTHR43684:SF4">
    <property type="entry name" value="ENOYL-COA HYDRATASE_ISOMERASE FAMILY PROTEIN (AFU_ORTHOLOGUE AFUA_1G01890)"/>
    <property type="match status" value="1"/>
</dbReference>
<keyword evidence="4" id="KW-1185">Reference proteome</keyword>
<organism evidence="3 4">
    <name type="scientific">Bordetella genomosp. 5</name>
    <dbReference type="NCBI Taxonomy" id="1395608"/>
    <lineage>
        <taxon>Bacteria</taxon>
        <taxon>Pseudomonadati</taxon>
        <taxon>Pseudomonadota</taxon>
        <taxon>Betaproteobacteria</taxon>
        <taxon>Burkholderiales</taxon>
        <taxon>Alcaligenaceae</taxon>
        <taxon>Bordetella</taxon>
    </lineage>
</organism>
<evidence type="ECO:0000313" key="3">
    <source>
        <dbReference type="EMBL" id="OZI53555.1"/>
    </source>
</evidence>
<evidence type="ECO:0000256" key="2">
    <source>
        <dbReference type="RuleBase" id="RU003707"/>
    </source>
</evidence>
<dbReference type="CDD" id="cd06558">
    <property type="entry name" value="crotonase-like"/>
    <property type="match status" value="1"/>
</dbReference>
<gene>
    <name evidence="3" type="ORF">CAL25_06140</name>
</gene>
<dbReference type="PROSITE" id="PS00166">
    <property type="entry name" value="ENOYL_COA_HYDRATASE"/>
    <property type="match status" value="1"/>
</dbReference>
<dbReference type="Gene3D" id="1.10.12.10">
    <property type="entry name" value="Lyase 2-enoyl-coa Hydratase, Chain A, domain 2"/>
    <property type="match status" value="1"/>
</dbReference>
<evidence type="ECO:0000256" key="1">
    <source>
        <dbReference type="ARBA" id="ARBA00005254"/>
    </source>
</evidence>
<dbReference type="Pfam" id="PF00378">
    <property type="entry name" value="ECH_1"/>
    <property type="match status" value="1"/>
</dbReference>
<dbReference type="AlphaFoldDB" id="A0A261TVX2"/>
<dbReference type="InterPro" id="IPR001753">
    <property type="entry name" value="Enoyl-CoA_hydra/iso"/>
</dbReference>
<dbReference type="Proteomes" id="UP000216913">
    <property type="component" value="Unassembled WGS sequence"/>
</dbReference>
<dbReference type="RefSeq" id="WP_094799061.1">
    <property type="nucleotide sequence ID" value="NZ_NEVN01000004.1"/>
</dbReference>
<dbReference type="Gene3D" id="3.90.226.10">
    <property type="entry name" value="2-enoyl-CoA Hydratase, Chain A, domain 1"/>
    <property type="match status" value="1"/>
</dbReference>
<proteinExistence type="inferred from homology"/>
<dbReference type="InterPro" id="IPR029045">
    <property type="entry name" value="ClpP/crotonase-like_dom_sf"/>
</dbReference>
<dbReference type="SUPFAM" id="SSF52096">
    <property type="entry name" value="ClpP/crotonase"/>
    <property type="match status" value="1"/>
</dbReference>
<dbReference type="GO" id="GO:0003824">
    <property type="term" value="F:catalytic activity"/>
    <property type="evidence" value="ECO:0007669"/>
    <property type="project" value="InterPro"/>
</dbReference>
<dbReference type="PANTHER" id="PTHR43684">
    <property type="match status" value="1"/>
</dbReference>
<sequence length="266" mass="28424">MDHADTQFQTLRLDTDDACATLTLDRAAALNAIDVEMGRELQRAADQIAAQPRIRVVILRGAGKVFCAGGDIGMFEGDAARIRATLQALFVPLNDFVAHIARMDKIWLADVHGVAAGAGLSLALGCDLAWATEDARFATAYLKLGATPDAGMTHALVRLVGRRRAMELLLRTEPIDASRALQSGLINQVYDATDGDPVGDYARTLALHAPASIAGLKRLLRQAALTPLETQLGDESACFLANAGSADFAEGVRAFREKRPARFTGQ</sequence>